<keyword evidence="3" id="KW-1185">Reference proteome</keyword>
<dbReference type="AlphaFoldDB" id="A0A928VX83"/>
<accession>A0A928VX83</accession>
<reference evidence="2" key="1">
    <citation type="submission" date="2020-10" db="EMBL/GenBank/DDBJ databases">
        <authorList>
            <person name="Castelo-Branco R."/>
            <person name="Eusebio N."/>
            <person name="Adriana R."/>
            <person name="Vieira A."/>
            <person name="Brugerolle De Fraissinette N."/>
            <person name="Rezende De Castro R."/>
            <person name="Schneider M.P."/>
            <person name="Vasconcelos V."/>
            <person name="Leao P.N."/>
        </authorList>
    </citation>
    <scope>NUCLEOTIDE SEQUENCE</scope>
    <source>
        <strain evidence="2">LEGE 11467</strain>
    </source>
</reference>
<name>A0A928VX83_9CYAN</name>
<sequence>MTVVKEAPRTFPTLSQGSIGDDVKYLQNTLNYIYGAQLEVDGIFGAKTIATVKTFQSEYGLTIDGIVGQQTWNRLAEVISNPGLPILRLGSKGDKVEYLQDLLNYFGSQIASDGIFGTETEAAVKKFQRRYSLVPDGIVGNQTWEMLFQEFHD</sequence>
<dbReference type="Pfam" id="PF01471">
    <property type="entry name" value="PG_binding_1"/>
    <property type="match status" value="2"/>
</dbReference>
<dbReference type="SUPFAM" id="SSF47090">
    <property type="entry name" value="PGBD-like"/>
    <property type="match status" value="2"/>
</dbReference>
<feature type="domain" description="Peptidoglycan binding-like" evidence="1">
    <location>
        <begin position="93"/>
        <end position="147"/>
    </location>
</feature>
<evidence type="ECO:0000313" key="2">
    <source>
        <dbReference type="EMBL" id="MBE9039823.1"/>
    </source>
</evidence>
<gene>
    <name evidence="2" type="ORF">IQ235_03325</name>
</gene>
<dbReference type="InterPro" id="IPR036365">
    <property type="entry name" value="PGBD-like_sf"/>
</dbReference>
<feature type="domain" description="Peptidoglycan binding-like" evidence="1">
    <location>
        <begin position="20"/>
        <end position="75"/>
    </location>
</feature>
<evidence type="ECO:0000313" key="3">
    <source>
        <dbReference type="Proteomes" id="UP000621799"/>
    </source>
</evidence>
<dbReference type="Gene3D" id="1.10.101.10">
    <property type="entry name" value="PGBD-like superfamily/PGBD"/>
    <property type="match status" value="2"/>
</dbReference>
<dbReference type="PANTHER" id="PTHR41533">
    <property type="entry name" value="L,D-TRANSPEPTIDASE HI_1667-RELATED"/>
    <property type="match status" value="1"/>
</dbReference>
<dbReference type="InterPro" id="IPR002477">
    <property type="entry name" value="Peptidoglycan-bd-like"/>
</dbReference>
<dbReference type="RefSeq" id="WP_264320084.1">
    <property type="nucleotide sequence ID" value="NZ_JADEXN010000035.1"/>
</dbReference>
<proteinExistence type="predicted"/>
<dbReference type="InterPro" id="IPR036366">
    <property type="entry name" value="PGBDSf"/>
</dbReference>
<dbReference type="EMBL" id="JADEXN010000035">
    <property type="protein sequence ID" value="MBE9039823.1"/>
    <property type="molecule type" value="Genomic_DNA"/>
</dbReference>
<dbReference type="InterPro" id="IPR052905">
    <property type="entry name" value="LD-transpeptidase_YkuD-like"/>
</dbReference>
<evidence type="ECO:0000259" key="1">
    <source>
        <dbReference type="Pfam" id="PF01471"/>
    </source>
</evidence>
<comment type="caution">
    <text evidence="2">The sequence shown here is derived from an EMBL/GenBank/DDBJ whole genome shotgun (WGS) entry which is preliminary data.</text>
</comment>
<organism evidence="2 3">
    <name type="scientific">Zarconia navalis LEGE 11467</name>
    <dbReference type="NCBI Taxonomy" id="1828826"/>
    <lineage>
        <taxon>Bacteria</taxon>
        <taxon>Bacillati</taxon>
        <taxon>Cyanobacteriota</taxon>
        <taxon>Cyanophyceae</taxon>
        <taxon>Oscillatoriophycideae</taxon>
        <taxon>Oscillatoriales</taxon>
        <taxon>Oscillatoriales incertae sedis</taxon>
        <taxon>Zarconia</taxon>
        <taxon>Zarconia navalis</taxon>
    </lineage>
</organism>
<dbReference type="Proteomes" id="UP000621799">
    <property type="component" value="Unassembled WGS sequence"/>
</dbReference>
<dbReference type="PANTHER" id="PTHR41533:SF1">
    <property type="entry name" value="L,D-TRANSPEPTIDASE YCBB-RELATED"/>
    <property type="match status" value="1"/>
</dbReference>
<protein>
    <submittedName>
        <fullName evidence="2">Peptidoglycan-binding protein</fullName>
    </submittedName>
</protein>